<dbReference type="Proteomes" id="UP001233999">
    <property type="component" value="Unassembled WGS sequence"/>
</dbReference>
<dbReference type="GO" id="GO:0030976">
    <property type="term" value="F:thiamine pyrophosphate binding"/>
    <property type="evidence" value="ECO:0007669"/>
    <property type="project" value="InterPro"/>
</dbReference>
<dbReference type="InterPro" id="IPR005475">
    <property type="entry name" value="Transketolase-like_Pyr-bd"/>
</dbReference>
<dbReference type="InterPro" id="IPR029061">
    <property type="entry name" value="THDP-binding"/>
</dbReference>
<dbReference type="PANTHER" id="PTHR23152:SF4">
    <property type="entry name" value="2-OXOADIPATE DEHYDROGENASE COMPLEX COMPONENT E1"/>
    <property type="match status" value="1"/>
</dbReference>
<feature type="domain" description="2-oxoglutarate dehydrogenase E1 component/KDG C-terminal" evidence="6">
    <location>
        <begin position="92"/>
        <end position="210"/>
    </location>
</feature>
<evidence type="ECO:0000313" key="7">
    <source>
        <dbReference type="EMBL" id="KAJ9578858.1"/>
    </source>
</evidence>
<dbReference type="InterPro" id="IPR042179">
    <property type="entry name" value="KGD_C_sf"/>
</dbReference>
<dbReference type="GO" id="GO:0006099">
    <property type="term" value="P:tricarboxylic acid cycle"/>
    <property type="evidence" value="ECO:0007669"/>
    <property type="project" value="TreeGrafter"/>
</dbReference>
<dbReference type="SUPFAM" id="SSF52518">
    <property type="entry name" value="Thiamin diphosphate-binding fold (THDP-binding)"/>
    <property type="match status" value="1"/>
</dbReference>
<evidence type="ECO:0000256" key="4">
    <source>
        <dbReference type="ARBA" id="ARBA00023052"/>
    </source>
</evidence>
<name>A0AAD7ZFA0_DIPPU</name>
<comment type="similarity">
    <text evidence="2">Belongs to the alpha-ketoglutarate dehydrogenase family.</text>
</comment>
<dbReference type="GO" id="GO:0045252">
    <property type="term" value="C:oxoglutarate dehydrogenase complex"/>
    <property type="evidence" value="ECO:0007669"/>
    <property type="project" value="TreeGrafter"/>
</dbReference>
<dbReference type="PANTHER" id="PTHR23152">
    <property type="entry name" value="2-OXOGLUTARATE DEHYDROGENASE"/>
    <property type="match status" value="1"/>
</dbReference>
<accession>A0AAD7ZFA0</accession>
<proteinExistence type="inferred from homology"/>
<dbReference type="Gene3D" id="3.40.50.11610">
    <property type="entry name" value="Multifunctional 2-oxoglutarate metabolism enzyme, C-terminal domain"/>
    <property type="match status" value="1"/>
</dbReference>
<organism evidence="7 8">
    <name type="scientific">Diploptera punctata</name>
    <name type="common">Pacific beetle cockroach</name>
    <dbReference type="NCBI Taxonomy" id="6984"/>
    <lineage>
        <taxon>Eukaryota</taxon>
        <taxon>Metazoa</taxon>
        <taxon>Ecdysozoa</taxon>
        <taxon>Arthropoda</taxon>
        <taxon>Hexapoda</taxon>
        <taxon>Insecta</taxon>
        <taxon>Pterygota</taxon>
        <taxon>Neoptera</taxon>
        <taxon>Polyneoptera</taxon>
        <taxon>Dictyoptera</taxon>
        <taxon>Blattodea</taxon>
        <taxon>Blaberoidea</taxon>
        <taxon>Blaberidae</taxon>
        <taxon>Diplopterinae</taxon>
        <taxon>Diploptera</taxon>
    </lineage>
</organism>
<evidence type="ECO:0000259" key="5">
    <source>
        <dbReference type="Pfam" id="PF02779"/>
    </source>
</evidence>
<dbReference type="EMBL" id="JASPKZ010008857">
    <property type="protein sequence ID" value="KAJ9578858.1"/>
    <property type="molecule type" value="Genomic_DNA"/>
</dbReference>
<gene>
    <name evidence="7" type="ORF">L9F63_004917</name>
</gene>
<keyword evidence="3" id="KW-0560">Oxidoreductase</keyword>
<dbReference type="Pfam" id="PF16870">
    <property type="entry name" value="OxoGdeHyase_C"/>
    <property type="match status" value="1"/>
</dbReference>
<evidence type="ECO:0000259" key="6">
    <source>
        <dbReference type="Pfam" id="PF16870"/>
    </source>
</evidence>
<dbReference type="GO" id="GO:0004591">
    <property type="term" value="F:oxoglutarate dehydrogenase (succinyl-transferring) activity"/>
    <property type="evidence" value="ECO:0007669"/>
    <property type="project" value="TreeGrafter"/>
</dbReference>
<feature type="domain" description="Transketolase-like pyrimidine-binding" evidence="5">
    <location>
        <begin position="1"/>
        <end position="87"/>
    </location>
</feature>
<dbReference type="InterPro" id="IPR011603">
    <property type="entry name" value="2oxoglutarate_DH_E1"/>
</dbReference>
<dbReference type="Pfam" id="PF02779">
    <property type="entry name" value="Transket_pyr"/>
    <property type="match status" value="1"/>
</dbReference>
<sequence length="221" mass="25588">MLQPHGLEGMGPEHSSARLERFLQMSADDPDYFPPESEEFAVRQLHDINWIVANTSTPANYFHILRRQIALPFRKPLILMTPKSLLRHPEARSSFDLMSENTEFLRVIPEEGIATDNPANVKKLVFCSGKVYYDLKKARTEKNLEKDVAIARVEQISPFPYDLVKKECAKYPNAALCWSQEEHKNQGCWTYVQPRFNTTLNSSRDVRLDIRSRVYDRETTA</sequence>
<evidence type="ECO:0000256" key="1">
    <source>
        <dbReference type="ARBA" id="ARBA00001964"/>
    </source>
</evidence>
<keyword evidence="8" id="KW-1185">Reference proteome</keyword>
<reference evidence="7" key="1">
    <citation type="journal article" date="2023" name="IScience">
        <title>Live-bearing cockroach genome reveals convergent evolutionary mechanisms linked to viviparity in insects and beyond.</title>
        <authorList>
            <person name="Fouks B."/>
            <person name="Harrison M.C."/>
            <person name="Mikhailova A.A."/>
            <person name="Marchal E."/>
            <person name="English S."/>
            <person name="Carruthers M."/>
            <person name="Jennings E.C."/>
            <person name="Chiamaka E.L."/>
            <person name="Frigard R.A."/>
            <person name="Pippel M."/>
            <person name="Attardo G.M."/>
            <person name="Benoit J.B."/>
            <person name="Bornberg-Bauer E."/>
            <person name="Tobe S.S."/>
        </authorList>
    </citation>
    <scope>NUCLEOTIDE SEQUENCE</scope>
    <source>
        <strain evidence="7">Stay&amp;Tobe</strain>
    </source>
</reference>
<dbReference type="Gene3D" id="3.40.50.12470">
    <property type="match status" value="1"/>
</dbReference>
<keyword evidence="4" id="KW-0786">Thiamine pyrophosphate</keyword>
<reference evidence="7" key="2">
    <citation type="submission" date="2023-05" db="EMBL/GenBank/DDBJ databases">
        <authorList>
            <person name="Fouks B."/>
        </authorList>
    </citation>
    <scope>NUCLEOTIDE SEQUENCE</scope>
    <source>
        <strain evidence="7">Stay&amp;Tobe</strain>
        <tissue evidence="7">Testes</tissue>
    </source>
</reference>
<dbReference type="AlphaFoldDB" id="A0AAD7ZFA0"/>
<dbReference type="InterPro" id="IPR031717">
    <property type="entry name" value="ODO-1/KGD_C"/>
</dbReference>
<dbReference type="FunFam" id="3.40.50.11610:FF:000003">
    <property type="entry name" value="2-oxoglutarate dehydrogenase, isoform X4"/>
    <property type="match status" value="1"/>
</dbReference>
<comment type="cofactor">
    <cofactor evidence="1">
        <name>thiamine diphosphate</name>
        <dbReference type="ChEBI" id="CHEBI:58937"/>
    </cofactor>
</comment>
<protein>
    <submittedName>
        <fullName evidence="7">Uncharacterized protein</fullName>
    </submittedName>
</protein>
<evidence type="ECO:0000313" key="8">
    <source>
        <dbReference type="Proteomes" id="UP001233999"/>
    </source>
</evidence>
<feature type="non-terminal residue" evidence="7">
    <location>
        <position position="221"/>
    </location>
</feature>
<evidence type="ECO:0000256" key="3">
    <source>
        <dbReference type="ARBA" id="ARBA00023002"/>
    </source>
</evidence>
<dbReference type="GO" id="GO:0005739">
    <property type="term" value="C:mitochondrion"/>
    <property type="evidence" value="ECO:0007669"/>
    <property type="project" value="TreeGrafter"/>
</dbReference>
<comment type="caution">
    <text evidence="7">The sequence shown here is derived from an EMBL/GenBank/DDBJ whole genome shotgun (WGS) entry which is preliminary data.</text>
</comment>
<evidence type="ECO:0000256" key="2">
    <source>
        <dbReference type="ARBA" id="ARBA00006936"/>
    </source>
</evidence>